<reference evidence="2" key="3">
    <citation type="journal article" date="2018" name="Mol. Plant Microbe Interact.">
        <title>Genome sequence resources for the wheat stripe rust pathogen (Puccinia striiformis f. sp. tritici) and the barley stripe rust pathogen (Puccinia striiformis f. sp. hordei).</title>
        <authorList>
            <person name="Xia C."/>
            <person name="Wang M."/>
            <person name="Yin C."/>
            <person name="Cornejo O.E."/>
            <person name="Hulbert S.H."/>
            <person name="Chen X."/>
        </authorList>
    </citation>
    <scope>NUCLEOTIDE SEQUENCE [LARGE SCALE GENOMIC DNA]</scope>
    <source>
        <strain evidence="2">93TX-2</strain>
    </source>
</reference>
<keyword evidence="2" id="KW-1185">Reference proteome</keyword>
<dbReference type="Proteomes" id="UP000238274">
    <property type="component" value="Unassembled WGS sequence"/>
</dbReference>
<protein>
    <submittedName>
        <fullName evidence="1">Uncharacterized protein</fullName>
    </submittedName>
</protein>
<proteinExistence type="predicted"/>
<accession>A0A2S4UEQ7</accession>
<dbReference type="VEuPathDB" id="FungiDB:PSHT_15474"/>
<dbReference type="EMBL" id="PKSM01000397">
    <property type="protein sequence ID" value="POV95823.1"/>
    <property type="molecule type" value="Genomic_DNA"/>
</dbReference>
<reference evidence="1 2" key="1">
    <citation type="submission" date="2017-12" db="EMBL/GenBank/DDBJ databases">
        <title>Gene loss provides genomic basis for host adaptation in cereal stripe rust fungi.</title>
        <authorList>
            <person name="Xia C."/>
        </authorList>
    </citation>
    <scope>NUCLEOTIDE SEQUENCE [LARGE SCALE GENOMIC DNA]</scope>
    <source>
        <strain evidence="1 2">93TX-2</strain>
    </source>
</reference>
<gene>
    <name evidence="1" type="ORF">PSHT_15474</name>
</gene>
<dbReference type="AlphaFoldDB" id="A0A2S4UEQ7"/>
<sequence length="191" mass="21799">MLDSLDITQIRDKYSAGMYALQTEPLKMDGARNKILISYALDPQNESDRMHQLQLQFKKSSDVVVLKELIKPIFVEVSKIRARLERKRSDSPMGCITPSKEVSDMGLSLQIYEPHSPCYILTDLFTHGYIQNMKSLHLKFFPSSMRIVLMLGVALAAKYHSIPCHFVSNQVLVVSWKQKPNAVHNPHWVTG</sequence>
<evidence type="ECO:0000313" key="1">
    <source>
        <dbReference type="EMBL" id="POV95823.1"/>
    </source>
</evidence>
<reference evidence="2" key="2">
    <citation type="journal article" date="2018" name="BMC Genomics">
        <title>Genomic insights into host adaptation between the wheat stripe rust pathogen (Puccinia striiformis f. sp. tritici) and the barley stripe rust pathogen (Puccinia striiformis f. sp. hordei).</title>
        <authorList>
            <person name="Xia C."/>
            <person name="Wang M."/>
            <person name="Yin C."/>
            <person name="Cornejo O.E."/>
            <person name="Hulbert S.H."/>
            <person name="Chen X."/>
        </authorList>
    </citation>
    <scope>NUCLEOTIDE SEQUENCE [LARGE SCALE GENOMIC DNA]</scope>
    <source>
        <strain evidence="2">93TX-2</strain>
    </source>
</reference>
<evidence type="ECO:0000313" key="2">
    <source>
        <dbReference type="Proteomes" id="UP000238274"/>
    </source>
</evidence>
<organism evidence="1 2">
    <name type="scientific">Puccinia striiformis</name>
    <dbReference type="NCBI Taxonomy" id="27350"/>
    <lineage>
        <taxon>Eukaryota</taxon>
        <taxon>Fungi</taxon>
        <taxon>Dikarya</taxon>
        <taxon>Basidiomycota</taxon>
        <taxon>Pucciniomycotina</taxon>
        <taxon>Pucciniomycetes</taxon>
        <taxon>Pucciniales</taxon>
        <taxon>Pucciniaceae</taxon>
        <taxon>Puccinia</taxon>
    </lineage>
</organism>
<comment type="caution">
    <text evidence="1">The sequence shown here is derived from an EMBL/GenBank/DDBJ whole genome shotgun (WGS) entry which is preliminary data.</text>
</comment>
<name>A0A2S4UEQ7_9BASI</name>